<dbReference type="GO" id="GO:0034079">
    <property type="term" value="P:butanediol biosynthetic process"/>
    <property type="evidence" value="ECO:0007669"/>
    <property type="project" value="TreeGrafter"/>
</dbReference>
<feature type="domain" description="Alcohol dehydrogenase-like N-terminal" evidence="7">
    <location>
        <begin position="89"/>
        <end position="177"/>
    </location>
</feature>
<dbReference type="AlphaFoldDB" id="A0A9N8PXE0"/>
<dbReference type="Proteomes" id="UP000745764">
    <property type="component" value="Unassembled WGS sequence"/>
</dbReference>
<sequence length="391" mass="41724">MRAARYYGKEDVRIEETPRPVLSPGQILIKPSHVGICGTDLHEYIAGPTYVALSLPTTAPFLPLPITAIKERLLTIHDRFAPIEPHAVTRETIPIGMGHEFSGTILEVHPDVPNAENFKPGQKCAIQPTIFCQSCGACRNGVENACANGGFIGLSGGGGGLSEAVAVPWDAVLPLPENVELDTGALVEPLSVAWHAVSASPLLEIGASNASVLVLGGGPIGLAVVQVLVAHGTKKIIMSEIAAQRQAFAREFGAHHVLAPNVYDVVGVSRELCHGEGPDIVFDCAGVPASFESACKAIKARGTVVNVAIWEKPVSFNPNSLVFNEGKYVGVLGYQRKDFVEVIKAIADGRLQPNKMITRKIPLNDLVEKGILALIKEKDRHVKILVDMEMA</sequence>
<dbReference type="InterPro" id="IPR036291">
    <property type="entry name" value="NAD(P)-bd_dom_sf"/>
</dbReference>
<dbReference type="InterPro" id="IPR013149">
    <property type="entry name" value="ADH-like_C"/>
</dbReference>
<feature type="domain" description="Alcohol dehydrogenase-like C-terminal" evidence="6">
    <location>
        <begin position="219"/>
        <end position="347"/>
    </location>
</feature>
<organism evidence="8 9">
    <name type="scientific">Aureobasidium uvarum</name>
    <dbReference type="NCBI Taxonomy" id="2773716"/>
    <lineage>
        <taxon>Eukaryota</taxon>
        <taxon>Fungi</taxon>
        <taxon>Dikarya</taxon>
        <taxon>Ascomycota</taxon>
        <taxon>Pezizomycotina</taxon>
        <taxon>Dothideomycetes</taxon>
        <taxon>Dothideomycetidae</taxon>
        <taxon>Dothideales</taxon>
        <taxon>Saccotheciaceae</taxon>
        <taxon>Aureobasidium</taxon>
    </lineage>
</organism>
<dbReference type="PANTHER" id="PTHR43161">
    <property type="entry name" value="SORBITOL DEHYDROGENASE"/>
    <property type="match status" value="1"/>
</dbReference>
<evidence type="ECO:0000256" key="3">
    <source>
        <dbReference type="ARBA" id="ARBA00022723"/>
    </source>
</evidence>
<dbReference type="SUPFAM" id="SSF51735">
    <property type="entry name" value="NAD(P)-binding Rossmann-fold domains"/>
    <property type="match status" value="1"/>
</dbReference>
<keyword evidence="9" id="KW-1185">Reference proteome</keyword>
<dbReference type="Pfam" id="PF00107">
    <property type="entry name" value="ADH_zinc_N"/>
    <property type="match status" value="1"/>
</dbReference>
<comment type="similarity">
    <text evidence="2">Belongs to the zinc-containing alcohol dehydrogenase family.</text>
</comment>
<evidence type="ECO:0000313" key="8">
    <source>
        <dbReference type="EMBL" id="CAD0114063.1"/>
    </source>
</evidence>
<evidence type="ECO:0000256" key="2">
    <source>
        <dbReference type="ARBA" id="ARBA00008072"/>
    </source>
</evidence>
<evidence type="ECO:0000259" key="6">
    <source>
        <dbReference type="Pfam" id="PF00107"/>
    </source>
</evidence>
<proteinExistence type="inferred from homology"/>
<dbReference type="Gene3D" id="3.40.50.720">
    <property type="entry name" value="NAD(P)-binding Rossmann-like Domain"/>
    <property type="match status" value="1"/>
</dbReference>
<reference evidence="8" key="1">
    <citation type="submission" date="2020-06" db="EMBL/GenBank/DDBJ databases">
        <authorList>
            <person name="Onetto C."/>
        </authorList>
    </citation>
    <scope>NUCLEOTIDE SEQUENCE</scope>
</reference>
<gene>
    <name evidence="8" type="ORF">AWRI4620_LOCUS8318</name>
</gene>
<keyword evidence="4" id="KW-0862">Zinc</keyword>
<dbReference type="OrthoDB" id="3941538at2759"/>
<keyword evidence="3" id="KW-0479">Metal-binding</keyword>
<evidence type="ECO:0000259" key="7">
    <source>
        <dbReference type="Pfam" id="PF08240"/>
    </source>
</evidence>
<protein>
    <recommendedName>
        <fullName evidence="10">GroES-like protein</fullName>
    </recommendedName>
</protein>
<keyword evidence="5" id="KW-0560">Oxidoreductase</keyword>
<dbReference type="EMBL" id="CAINUL010000016">
    <property type="protein sequence ID" value="CAD0114063.1"/>
    <property type="molecule type" value="Genomic_DNA"/>
</dbReference>
<dbReference type="SUPFAM" id="SSF50129">
    <property type="entry name" value="GroES-like"/>
    <property type="match status" value="1"/>
</dbReference>
<dbReference type="GO" id="GO:0000721">
    <property type="term" value="F:(R,R)-butanediol dehydrogenase activity"/>
    <property type="evidence" value="ECO:0007669"/>
    <property type="project" value="TreeGrafter"/>
</dbReference>
<evidence type="ECO:0000256" key="1">
    <source>
        <dbReference type="ARBA" id="ARBA00001947"/>
    </source>
</evidence>
<evidence type="ECO:0000313" key="9">
    <source>
        <dbReference type="Proteomes" id="UP000745764"/>
    </source>
</evidence>
<dbReference type="Gene3D" id="3.90.180.10">
    <property type="entry name" value="Medium-chain alcohol dehydrogenases, catalytic domain"/>
    <property type="match status" value="2"/>
</dbReference>
<dbReference type="Pfam" id="PF08240">
    <property type="entry name" value="ADH_N"/>
    <property type="match status" value="1"/>
</dbReference>
<evidence type="ECO:0008006" key="10">
    <source>
        <dbReference type="Google" id="ProtNLM"/>
    </source>
</evidence>
<comment type="caution">
    <text evidence="8">The sequence shown here is derived from an EMBL/GenBank/DDBJ whole genome shotgun (WGS) entry which is preliminary data.</text>
</comment>
<dbReference type="PANTHER" id="PTHR43161:SF23">
    <property type="entry name" value="(R,R)-BUTANEDIOL DEHYDROGENASE-RELATED"/>
    <property type="match status" value="1"/>
</dbReference>
<dbReference type="CDD" id="cd08233">
    <property type="entry name" value="butanediol_DH_like"/>
    <property type="match status" value="1"/>
</dbReference>
<name>A0A9N8PXE0_9PEZI</name>
<comment type="cofactor">
    <cofactor evidence="1">
        <name>Zn(2+)</name>
        <dbReference type="ChEBI" id="CHEBI:29105"/>
    </cofactor>
</comment>
<evidence type="ECO:0000256" key="5">
    <source>
        <dbReference type="ARBA" id="ARBA00023002"/>
    </source>
</evidence>
<dbReference type="GO" id="GO:0046872">
    <property type="term" value="F:metal ion binding"/>
    <property type="evidence" value="ECO:0007669"/>
    <property type="project" value="UniProtKB-KW"/>
</dbReference>
<evidence type="ECO:0000256" key="4">
    <source>
        <dbReference type="ARBA" id="ARBA00022833"/>
    </source>
</evidence>
<dbReference type="GO" id="GO:0005737">
    <property type="term" value="C:cytoplasm"/>
    <property type="evidence" value="ECO:0007669"/>
    <property type="project" value="TreeGrafter"/>
</dbReference>
<accession>A0A9N8PXE0</accession>
<dbReference type="InterPro" id="IPR011032">
    <property type="entry name" value="GroES-like_sf"/>
</dbReference>
<dbReference type="InterPro" id="IPR013154">
    <property type="entry name" value="ADH-like_N"/>
</dbReference>